<dbReference type="Gene3D" id="2.60.40.10">
    <property type="entry name" value="Immunoglobulins"/>
    <property type="match status" value="1"/>
</dbReference>
<protein>
    <recommendedName>
        <fullName evidence="3">Ig-like domain-containing protein</fullName>
    </recommendedName>
</protein>
<dbReference type="SMART" id="SM00409">
    <property type="entry name" value="IG"/>
    <property type="match status" value="1"/>
</dbReference>
<dbReference type="InterPro" id="IPR036179">
    <property type="entry name" value="Ig-like_dom_sf"/>
</dbReference>
<dbReference type="GO" id="GO:0019815">
    <property type="term" value="C:B cell receptor complex"/>
    <property type="evidence" value="ECO:0007669"/>
    <property type="project" value="TreeGrafter"/>
</dbReference>
<evidence type="ECO:0000259" key="3">
    <source>
        <dbReference type="PROSITE" id="PS50835"/>
    </source>
</evidence>
<keyword evidence="2" id="KW-0812">Transmembrane</keyword>
<dbReference type="Pfam" id="PF07679">
    <property type="entry name" value="I-set"/>
    <property type="match status" value="1"/>
</dbReference>
<dbReference type="GO" id="GO:0050853">
    <property type="term" value="P:B cell receptor signaling pathway"/>
    <property type="evidence" value="ECO:0007669"/>
    <property type="project" value="TreeGrafter"/>
</dbReference>
<feature type="transmembrane region" description="Helical" evidence="2">
    <location>
        <begin position="12"/>
        <end position="35"/>
    </location>
</feature>
<keyword evidence="2" id="KW-1133">Transmembrane helix</keyword>
<dbReference type="SMART" id="SM00408">
    <property type="entry name" value="IGc2"/>
    <property type="match status" value="1"/>
</dbReference>
<dbReference type="InterPro" id="IPR007110">
    <property type="entry name" value="Ig-like_dom"/>
</dbReference>
<dbReference type="PROSITE" id="PS50835">
    <property type="entry name" value="IG_LIKE"/>
    <property type="match status" value="1"/>
</dbReference>
<dbReference type="SUPFAM" id="SSF48726">
    <property type="entry name" value="Immunoglobulin"/>
    <property type="match status" value="1"/>
</dbReference>
<dbReference type="InterPro" id="IPR003598">
    <property type="entry name" value="Ig_sub2"/>
</dbReference>
<dbReference type="Proteomes" id="UP000472276">
    <property type="component" value="Unassembled WGS sequence"/>
</dbReference>
<name>A0A668VRI6_OREAU</name>
<reference evidence="4" key="1">
    <citation type="submission" date="2025-08" db="UniProtKB">
        <authorList>
            <consortium name="Ensembl"/>
        </authorList>
    </citation>
    <scope>IDENTIFICATION</scope>
</reference>
<dbReference type="GO" id="GO:0009897">
    <property type="term" value="C:external side of plasma membrane"/>
    <property type="evidence" value="ECO:0007669"/>
    <property type="project" value="TreeGrafter"/>
</dbReference>
<organism evidence="4 5">
    <name type="scientific">Oreochromis aureus</name>
    <name type="common">Israeli tilapia</name>
    <name type="synonym">Chromis aureus</name>
    <dbReference type="NCBI Taxonomy" id="47969"/>
    <lineage>
        <taxon>Eukaryota</taxon>
        <taxon>Metazoa</taxon>
        <taxon>Chordata</taxon>
        <taxon>Craniata</taxon>
        <taxon>Vertebrata</taxon>
        <taxon>Euteleostomi</taxon>
        <taxon>Actinopterygii</taxon>
        <taxon>Neopterygii</taxon>
        <taxon>Teleostei</taxon>
        <taxon>Neoteleostei</taxon>
        <taxon>Acanthomorphata</taxon>
        <taxon>Ovalentaria</taxon>
        <taxon>Cichlomorphae</taxon>
        <taxon>Cichliformes</taxon>
        <taxon>Cichlidae</taxon>
        <taxon>African cichlids</taxon>
        <taxon>Pseudocrenilabrinae</taxon>
        <taxon>Oreochromini</taxon>
        <taxon>Oreochromis</taxon>
    </lineage>
</organism>
<keyword evidence="5" id="KW-1185">Reference proteome</keyword>
<evidence type="ECO:0000313" key="5">
    <source>
        <dbReference type="Proteomes" id="UP000472276"/>
    </source>
</evidence>
<dbReference type="InterPro" id="IPR013783">
    <property type="entry name" value="Ig-like_fold"/>
</dbReference>
<keyword evidence="2" id="KW-0472">Membrane</keyword>
<dbReference type="InterPro" id="IPR003599">
    <property type="entry name" value="Ig_sub"/>
</dbReference>
<evidence type="ECO:0000256" key="2">
    <source>
        <dbReference type="SAM" id="Phobius"/>
    </source>
</evidence>
<dbReference type="Ensembl" id="ENSOABT00000054468.2">
    <property type="protein sequence ID" value="ENSOABP00000053124.1"/>
    <property type="gene ID" value="ENSOABG00000023500.2"/>
</dbReference>
<dbReference type="GO" id="GO:0030183">
    <property type="term" value="P:B cell differentiation"/>
    <property type="evidence" value="ECO:0007669"/>
    <property type="project" value="TreeGrafter"/>
</dbReference>
<reference evidence="4" key="2">
    <citation type="submission" date="2025-09" db="UniProtKB">
        <authorList>
            <consortium name="Ensembl"/>
        </authorList>
    </citation>
    <scope>IDENTIFICATION</scope>
</reference>
<sequence length="194" mass="21881">CFSPLSAPHTMASLFMIMTHSFVSLAAVSSGMFVVTQSPDVSVMEGETVNITCCWTGTFERVRVNWLKNQTVIKSEINIFQSHGSLKKEAKNFSYFNISNIRTEDSGTYICKVTVEIPSLFESKGSGTIITVREKTNDTDYNNHTDSSNLPFILLVLIFCCFRNKWTTSQHHDPGALQHILTRLCYSSCVLWFL</sequence>
<evidence type="ECO:0000256" key="1">
    <source>
        <dbReference type="ARBA" id="ARBA00023319"/>
    </source>
</evidence>
<keyword evidence="1" id="KW-0393">Immunoglobulin domain</keyword>
<dbReference type="CDD" id="cd00099">
    <property type="entry name" value="IgV"/>
    <property type="match status" value="1"/>
</dbReference>
<dbReference type="OMA" id="INIFQSH"/>
<dbReference type="InterPro" id="IPR013098">
    <property type="entry name" value="Ig_I-set"/>
</dbReference>
<feature type="domain" description="Ig-like" evidence="3">
    <location>
        <begin position="8"/>
        <end position="114"/>
    </location>
</feature>
<accession>A0A668VRI6</accession>
<dbReference type="PANTHER" id="PTHR14334">
    <property type="entry name" value="B-CELL ANTIGEN RECEPTOR COMPLEX-ASSOCIATED PROTEIN"/>
    <property type="match status" value="1"/>
</dbReference>
<proteinExistence type="predicted"/>
<evidence type="ECO:0000313" key="4">
    <source>
        <dbReference type="Ensembl" id="ENSOABP00000053124.1"/>
    </source>
</evidence>
<dbReference type="AlphaFoldDB" id="A0A668VRI6"/>